<proteinExistence type="predicted"/>
<organism evidence="1 2">
    <name type="scientific">Salmonella enterica I</name>
    <dbReference type="NCBI Taxonomy" id="59201"/>
    <lineage>
        <taxon>Bacteria</taxon>
        <taxon>Pseudomonadati</taxon>
        <taxon>Pseudomonadota</taxon>
        <taxon>Gammaproteobacteria</taxon>
        <taxon>Enterobacterales</taxon>
        <taxon>Enterobacteriaceae</taxon>
        <taxon>Salmonella</taxon>
    </lineage>
</organism>
<name>A0A379WMX4_SALET</name>
<dbReference type="Proteomes" id="UP000254712">
    <property type="component" value="Unassembled WGS sequence"/>
</dbReference>
<reference evidence="1 2" key="1">
    <citation type="submission" date="2018-06" db="EMBL/GenBank/DDBJ databases">
        <authorList>
            <consortium name="Pathogen Informatics"/>
            <person name="Doyle S."/>
        </authorList>
    </citation>
    <scope>NUCLEOTIDE SEQUENCE [LARGE SCALE GENOMIC DNA]</scope>
    <source>
        <strain evidence="1 2">NCTC8261</strain>
    </source>
</reference>
<evidence type="ECO:0000313" key="1">
    <source>
        <dbReference type="EMBL" id="SUH35353.1"/>
    </source>
</evidence>
<accession>A0A379WMX4</accession>
<protein>
    <submittedName>
        <fullName evidence="1">Uncharacterized protein</fullName>
    </submittedName>
</protein>
<dbReference type="EMBL" id="UGXT01000002">
    <property type="protein sequence ID" value="SUH35353.1"/>
    <property type="molecule type" value="Genomic_DNA"/>
</dbReference>
<sequence length="35" mass="3914">MQIIITGGGRLFRPETRKRLIKLIAGGLTNCFLLI</sequence>
<dbReference type="AlphaFoldDB" id="A0A379WMX4"/>
<evidence type="ECO:0000313" key="2">
    <source>
        <dbReference type="Proteomes" id="UP000254712"/>
    </source>
</evidence>
<gene>
    <name evidence="1" type="ORF">NCTC8261_01570</name>
</gene>